<proteinExistence type="predicted"/>
<name>A0ABW9YZ14_9HYPH</name>
<comment type="caution">
    <text evidence="1">The sequence shown here is derived from an EMBL/GenBank/DDBJ whole genome shotgun (WGS) entry which is preliminary data.</text>
</comment>
<accession>A0ABW9YZ14</accession>
<evidence type="ECO:0000313" key="2">
    <source>
        <dbReference type="Proteomes" id="UP000818323"/>
    </source>
</evidence>
<dbReference type="EMBL" id="JAAAXJ010000002">
    <property type="protein sequence ID" value="NBJ23659.1"/>
    <property type="molecule type" value="Genomic_DNA"/>
</dbReference>
<sequence>MRELKIPSLQHFVTFCGGTVDEIYNRIRKSENDSILVSYETLRTKWLLDLLQLGLPFEQVYRAADSILKGELNRSSNLSALTALRGYIELNRGYKCVSFERTYFPIGRGLQVPVNPPFLLLSEERQKVLWISFWSQPKLRGFTASLFATILEKAVFTLPDLTEFELDLVDLSRPGKNESRSLHIRGRDKFDLLSDDVLKAEMDKFVEALMRRVAEREAARPAPARREDRGTEGLPLFLDRGI</sequence>
<dbReference type="RefSeq" id="WP_161721153.1">
    <property type="nucleotide sequence ID" value="NZ_JAAAXI010000001.1"/>
</dbReference>
<dbReference type="Proteomes" id="UP000818323">
    <property type="component" value="Unassembled WGS sequence"/>
</dbReference>
<reference evidence="1 2" key="1">
    <citation type="submission" date="2020-01" db="EMBL/GenBank/DDBJ databases">
        <title>Microvirga sp. nov., an arsenate reduction bacterium isolated from Tibet hotspring sediments.</title>
        <authorList>
            <person name="Yuan C.-G."/>
        </authorList>
    </citation>
    <scope>NUCLEOTIDE SEQUENCE [LARGE SCALE GENOMIC DNA]</scope>
    <source>
        <strain evidence="1 2">SYSU G3D203</strain>
    </source>
</reference>
<evidence type="ECO:0000313" key="1">
    <source>
        <dbReference type="EMBL" id="NBJ23659.1"/>
    </source>
</evidence>
<gene>
    <name evidence="1" type="ORF">GR303_04735</name>
</gene>
<protein>
    <submittedName>
        <fullName evidence="1">Uncharacterized protein</fullName>
    </submittedName>
</protein>
<organism evidence="1 2">
    <name type="scientific">Microvirga arsenatis</name>
    <dbReference type="NCBI Taxonomy" id="2692265"/>
    <lineage>
        <taxon>Bacteria</taxon>
        <taxon>Pseudomonadati</taxon>
        <taxon>Pseudomonadota</taxon>
        <taxon>Alphaproteobacteria</taxon>
        <taxon>Hyphomicrobiales</taxon>
        <taxon>Methylobacteriaceae</taxon>
        <taxon>Microvirga</taxon>
    </lineage>
</organism>
<keyword evidence="2" id="KW-1185">Reference proteome</keyword>